<name>A0A2K3NQI4_TRIPR</name>
<evidence type="ECO:0000256" key="1">
    <source>
        <dbReference type="SAM" id="MobiDB-lite"/>
    </source>
</evidence>
<dbReference type="Proteomes" id="UP000236291">
    <property type="component" value="Unassembled WGS sequence"/>
</dbReference>
<keyword evidence="2" id="KW-0472">Membrane</keyword>
<dbReference type="AlphaFoldDB" id="A0A2K3NQI4"/>
<evidence type="ECO:0000256" key="2">
    <source>
        <dbReference type="SAM" id="Phobius"/>
    </source>
</evidence>
<reference evidence="3 4" key="1">
    <citation type="journal article" date="2014" name="Am. J. Bot.">
        <title>Genome assembly and annotation for red clover (Trifolium pratense; Fabaceae).</title>
        <authorList>
            <person name="Istvanek J."/>
            <person name="Jaros M."/>
            <person name="Krenek A."/>
            <person name="Repkova J."/>
        </authorList>
    </citation>
    <scope>NUCLEOTIDE SEQUENCE [LARGE SCALE GENOMIC DNA]</scope>
    <source>
        <strain evidence="4">cv. Tatra</strain>
        <tissue evidence="3">Young leaves</tissue>
    </source>
</reference>
<accession>A0A2K3NQI4</accession>
<evidence type="ECO:0000313" key="4">
    <source>
        <dbReference type="Proteomes" id="UP000236291"/>
    </source>
</evidence>
<organism evidence="3 4">
    <name type="scientific">Trifolium pratense</name>
    <name type="common">Red clover</name>
    <dbReference type="NCBI Taxonomy" id="57577"/>
    <lineage>
        <taxon>Eukaryota</taxon>
        <taxon>Viridiplantae</taxon>
        <taxon>Streptophyta</taxon>
        <taxon>Embryophyta</taxon>
        <taxon>Tracheophyta</taxon>
        <taxon>Spermatophyta</taxon>
        <taxon>Magnoliopsida</taxon>
        <taxon>eudicotyledons</taxon>
        <taxon>Gunneridae</taxon>
        <taxon>Pentapetalae</taxon>
        <taxon>rosids</taxon>
        <taxon>fabids</taxon>
        <taxon>Fabales</taxon>
        <taxon>Fabaceae</taxon>
        <taxon>Papilionoideae</taxon>
        <taxon>50 kb inversion clade</taxon>
        <taxon>NPAAA clade</taxon>
        <taxon>Hologalegina</taxon>
        <taxon>IRL clade</taxon>
        <taxon>Trifolieae</taxon>
        <taxon>Trifolium</taxon>
    </lineage>
</organism>
<keyword evidence="2" id="KW-0812">Transmembrane</keyword>
<feature type="non-terminal residue" evidence="3">
    <location>
        <position position="1"/>
    </location>
</feature>
<feature type="region of interest" description="Disordered" evidence="1">
    <location>
        <begin position="85"/>
        <end position="104"/>
    </location>
</feature>
<protein>
    <submittedName>
        <fullName evidence="3">Uncharacterized protein</fullName>
    </submittedName>
</protein>
<dbReference type="EMBL" id="ASHM01000731">
    <property type="protein sequence ID" value="PNY05299.1"/>
    <property type="molecule type" value="Genomic_DNA"/>
</dbReference>
<comment type="caution">
    <text evidence="3">The sequence shown here is derived from an EMBL/GenBank/DDBJ whole genome shotgun (WGS) entry which is preliminary data.</text>
</comment>
<evidence type="ECO:0000313" key="3">
    <source>
        <dbReference type="EMBL" id="PNY05299.1"/>
    </source>
</evidence>
<feature type="transmembrane region" description="Helical" evidence="2">
    <location>
        <begin position="130"/>
        <end position="150"/>
    </location>
</feature>
<sequence length="155" mass="17372">AAVITSITDHRNHRRPPSRSLLSLSLQSFTSATLSRTISLYTPVTIVVLLHLRRAQILLQPVFASSSTTCFLLGVQLCLRRLNNGEEESGSDSGGDGERRDRSDGEQIWWWWRSKSGDGGRKRKGKDEQFGIYVCVMSCVCVLIYVNIVMVELLT</sequence>
<keyword evidence="2" id="KW-1133">Transmembrane helix</keyword>
<proteinExistence type="predicted"/>
<reference evidence="3 4" key="2">
    <citation type="journal article" date="2017" name="Front. Plant Sci.">
        <title>Gene Classification and Mining of Molecular Markers Useful in Red Clover (Trifolium pratense) Breeding.</title>
        <authorList>
            <person name="Istvanek J."/>
            <person name="Dluhosova J."/>
            <person name="Dluhos P."/>
            <person name="Patkova L."/>
            <person name="Nedelnik J."/>
            <person name="Repkova J."/>
        </authorList>
    </citation>
    <scope>NUCLEOTIDE SEQUENCE [LARGE SCALE GENOMIC DNA]</scope>
    <source>
        <strain evidence="4">cv. Tatra</strain>
        <tissue evidence="3">Young leaves</tissue>
    </source>
</reference>
<gene>
    <name evidence="3" type="ORF">L195_g001744</name>
</gene>